<dbReference type="RefSeq" id="XP_021868757.1">
    <property type="nucleotide sequence ID" value="XM_022016871.1"/>
</dbReference>
<keyword evidence="3" id="KW-1185">Reference proteome</keyword>
<dbReference type="EMBL" id="NBSH01000014">
    <property type="protein sequence ID" value="ORX34494.1"/>
    <property type="molecule type" value="Genomic_DNA"/>
</dbReference>
<feature type="compositionally biased region" description="Basic and acidic residues" evidence="1">
    <location>
        <begin position="135"/>
        <end position="155"/>
    </location>
</feature>
<gene>
    <name evidence="2" type="ORF">BD324DRAFT_636139</name>
</gene>
<evidence type="ECO:0000256" key="1">
    <source>
        <dbReference type="SAM" id="MobiDB-lite"/>
    </source>
</evidence>
<comment type="caution">
    <text evidence="2">The sequence shown here is derived from an EMBL/GenBank/DDBJ whole genome shotgun (WGS) entry which is preliminary data.</text>
</comment>
<dbReference type="GeneID" id="33558680"/>
<organism evidence="2 3">
    <name type="scientific">Kockovaella imperatae</name>
    <dbReference type="NCBI Taxonomy" id="4999"/>
    <lineage>
        <taxon>Eukaryota</taxon>
        <taxon>Fungi</taxon>
        <taxon>Dikarya</taxon>
        <taxon>Basidiomycota</taxon>
        <taxon>Agaricomycotina</taxon>
        <taxon>Tremellomycetes</taxon>
        <taxon>Tremellales</taxon>
        <taxon>Cuniculitremaceae</taxon>
        <taxon>Kockovaella</taxon>
    </lineage>
</organism>
<evidence type="ECO:0000313" key="2">
    <source>
        <dbReference type="EMBL" id="ORX34494.1"/>
    </source>
</evidence>
<proteinExistence type="predicted"/>
<name>A0A1Y1UAB8_9TREE</name>
<dbReference type="InParanoid" id="A0A1Y1UAB8"/>
<dbReference type="AlphaFoldDB" id="A0A1Y1UAB8"/>
<evidence type="ECO:0000313" key="3">
    <source>
        <dbReference type="Proteomes" id="UP000193218"/>
    </source>
</evidence>
<protein>
    <submittedName>
        <fullName evidence="2">Uncharacterized protein</fullName>
    </submittedName>
</protein>
<accession>A0A1Y1UAB8</accession>
<dbReference type="Proteomes" id="UP000193218">
    <property type="component" value="Unassembled WGS sequence"/>
</dbReference>
<feature type="region of interest" description="Disordered" evidence="1">
    <location>
        <begin position="106"/>
        <end position="155"/>
    </location>
</feature>
<reference evidence="2 3" key="1">
    <citation type="submission" date="2017-03" db="EMBL/GenBank/DDBJ databases">
        <title>Widespread Adenine N6-methylation of Active Genes in Fungi.</title>
        <authorList>
            <consortium name="DOE Joint Genome Institute"/>
            <person name="Mondo S.J."/>
            <person name="Dannebaum R.O."/>
            <person name="Kuo R.C."/>
            <person name="Louie K.B."/>
            <person name="Bewick A.J."/>
            <person name="Labutti K."/>
            <person name="Haridas S."/>
            <person name="Kuo A."/>
            <person name="Salamov A."/>
            <person name="Ahrendt S.R."/>
            <person name="Lau R."/>
            <person name="Bowen B.P."/>
            <person name="Lipzen A."/>
            <person name="Sullivan W."/>
            <person name="Andreopoulos W.B."/>
            <person name="Clum A."/>
            <person name="Lindquist E."/>
            <person name="Daum C."/>
            <person name="Northen T.R."/>
            <person name="Ramamoorthy G."/>
            <person name="Schmitz R.J."/>
            <person name="Gryganskyi A."/>
            <person name="Culley D."/>
            <person name="Magnuson J."/>
            <person name="James T.Y."/>
            <person name="O'Malley M.A."/>
            <person name="Stajich J.E."/>
            <person name="Spatafora J.W."/>
            <person name="Visel A."/>
            <person name="Grigoriev I.V."/>
        </authorList>
    </citation>
    <scope>NUCLEOTIDE SEQUENCE [LARGE SCALE GENOMIC DNA]</scope>
    <source>
        <strain evidence="2 3">NRRL Y-17943</strain>
    </source>
</reference>
<sequence length="155" mass="17336">MTSCPVEQEGSHGRIYCSDGLVGLTKWYQSSNAMTQRHHLEAATCPESENRTCFTYIDTYSSAVLDSEKRCLNCLRLSDASNARTEDQSDGQTYFWWYPPGRTAAEGSAERNNNVFKTGQEKTFHTSGYATEPKSSPEESKESHDLKVSKEMPGS</sequence>